<feature type="compositionally biased region" description="Polar residues" evidence="1">
    <location>
        <begin position="146"/>
        <end position="157"/>
    </location>
</feature>
<feature type="compositionally biased region" description="Basic and acidic residues" evidence="1">
    <location>
        <begin position="174"/>
        <end position="194"/>
    </location>
</feature>
<keyword evidence="2" id="KW-0812">Transmembrane</keyword>
<feature type="transmembrane region" description="Helical" evidence="2">
    <location>
        <begin position="61"/>
        <end position="83"/>
    </location>
</feature>
<accession>A0A0B5JDH8</accession>
<dbReference type="GeneID" id="23462679"/>
<evidence type="ECO:0000313" key="4">
    <source>
        <dbReference type="Proteomes" id="UP000202511"/>
    </source>
</evidence>
<evidence type="ECO:0000256" key="2">
    <source>
        <dbReference type="SAM" id="Phobius"/>
    </source>
</evidence>
<sequence length="313" mass="33644">MSKLDGVESLDIDTAVARDTRQRLVQPLAILICHGLHRFSGSLGRPLAFLFFIFFSNFKKTLLLCGFSFRNCLFVVFFVGGFLTRSTHVPKRPNLPIVLPALGAVIGRGPRAECGSQSGSQTTFDFFFGGQRARQNFEPMQVWGGATQSVDTPNQSGAVRVPPKKKAASQNCDSLKEKAPAEKEKQRVKNELKNSKKMSAPSHTGLCTGTGSGGPSQTVLVTNNLPSDELVVHVQPVGGQVLAPTTIGPGAQFHRCTRETNAMIASVGISAVRGTVPDPPYGHAIQWPILGQGDMTAEFVVSLTGVQRTVNIQ</sequence>
<keyword evidence="2" id="KW-0472">Membrane</keyword>
<name>A0A0B5JDH8_9VIRU</name>
<evidence type="ECO:0000256" key="1">
    <source>
        <dbReference type="SAM" id="MobiDB-lite"/>
    </source>
</evidence>
<dbReference type="EMBL" id="KP136319">
    <property type="protein sequence ID" value="AJF97762.1"/>
    <property type="molecule type" value="Genomic_DNA"/>
</dbReference>
<keyword evidence="2" id="KW-1133">Transmembrane helix</keyword>
<organism evidence="3 4">
    <name type="scientific">Pandoravirus inopinatum</name>
    <dbReference type="NCBI Taxonomy" id="1605721"/>
    <lineage>
        <taxon>Viruses</taxon>
        <taxon>Pandoravirus</taxon>
    </lineage>
</organism>
<reference evidence="3 4" key="1">
    <citation type="journal article" date="2015" name="Parasitol. Res.">
        <title>Viruses in close associations with free-living amoebae.</title>
        <authorList>
            <person name="Scheid P."/>
        </authorList>
    </citation>
    <scope>NUCLEOTIDE SEQUENCE [LARGE SCALE GENOMIC DNA]</scope>
    <source>
        <strain evidence="3">KlaHel</strain>
    </source>
</reference>
<dbReference type="RefSeq" id="YP_009119997.1">
    <property type="nucleotide sequence ID" value="NC_026440.1"/>
</dbReference>
<dbReference type="KEGG" id="vg:23462679"/>
<dbReference type="Proteomes" id="UP000202511">
    <property type="component" value="Segment"/>
</dbReference>
<protein>
    <submittedName>
        <fullName evidence="3">Uncharacterized protein</fullName>
    </submittedName>
</protein>
<proteinExistence type="predicted"/>
<feature type="region of interest" description="Disordered" evidence="1">
    <location>
        <begin position="146"/>
        <end position="215"/>
    </location>
</feature>
<evidence type="ECO:0000313" key="3">
    <source>
        <dbReference type="EMBL" id="AJF97762.1"/>
    </source>
</evidence>